<comment type="similarity">
    <text evidence="1">Belongs to the peptidase S12 family.</text>
</comment>
<keyword evidence="5" id="KW-1185">Reference proteome</keyword>
<proteinExistence type="inferred from homology"/>
<evidence type="ECO:0000256" key="2">
    <source>
        <dbReference type="SAM" id="SignalP"/>
    </source>
</evidence>
<dbReference type="PANTHER" id="PTHR46825:SF9">
    <property type="entry name" value="BETA-LACTAMASE-RELATED DOMAIN-CONTAINING PROTEIN"/>
    <property type="match status" value="1"/>
</dbReference>
<dbReference type="InterPro" id="IPR001466">
    <property type="entry name" value="Beta-lactam-related"/>
</dbReference>
<dbReference type="Gene3D" id="3.40.710.10">
    <property type="entry name" value="DD-peptidase/beta-lactamase superfamily"/>
    <property type="match status" value="1"/>
</dbReference>
<dbReference type="SUPFAM" id="SSF56601">
    <property type="entry name" value="beta-lactamase/transpeptidase-like"/>
    <property type="match status" value="1"/>
</dbReference>
<evidence type="ECO:0000313" key="4">
    <source>
        <dbReference type="EMBL" id="KAF4504658.1"/>
    </source>
</evidence>
<keyword evidence="2" id="KW-0732">Signal</keyword>
<evidence type="ECO:0000256" key="1">
    <source>
        <dbReference type="ARBA" id="ARBA00038215"/>
    </source>
</evidence>
<sequence length="542" mass="60417">MVRLQSGYAVAAASLALLSAAAAEQTPLMAVPGRNPLTDEFGDFVRQRLDRWKVPGMSLAVVDGHDIYAQGYGYATLPDGNATAETLWYGASTTKAQTAAVLAHLIDSGAYPGLADGWATKISSIIRDDFVLDDAWATGHVTLEDAASHRTGMPRHDKASASVVNGTQVTPRDVVRNLRNLPLNREPRVVFQYCNLMYVVLSHVIEAVTAESLASVMRHVIWEPLAMDSTFLGLDDVPKDSARLATGYYWDEKARVHRDIPPMSLTEVAGAGSAISTVVDYAKWVRCLLHEAAPFSKRVHAEFKTPRMLGGLTTSAGLDISLYGLGWERNLYKGHAMYTHSGGLDGFGAQVYWLPEARFGVVAFANTARTSNAVEDVVIYRLIEDRLGIPKRERFDFDKKWRDAIGNATRPVRNVDKVVFPNHPTPPLPSTFKMEELEGRYWDAGYGEFTLRQEPHPDRRGDKILVADRDYMTWRYQLRLHHTSGDYWIVYLATPRNPTFVNEFQPGEFTRGTDGKVSGLEIRWLNRQEAIDEGKVAFKKLS</sequence>
<reference evidence="4 5" key="1">
    <citation type="journal article" date="2020" name="Genome Biol. Evol.">
        <title>A new high-quality draft genome assembly of the Chinese cordyceps Ophiocordyceps sinensis.</title>
        <authorList>
            <person name="Shu R."/>
            <person name="Zhang J."/>
            <person name="Meng Q."/>
            <person name="Zhang H."/>
            <person name="Zhou G."/>
            <person name="Li M."/>
            <person name="Wu P."/>
            <person name="Zhao Y."/>
            <person name="Chen C."/>
            <person name="Qin Q."/>
        </authorList>
    </citation>
    <scope>NUCLEOTIDE SEQUENCE [LARGE SCALE GENOMIC DNA]</scope>
    <source>
        <strain evidence="4 5">IOZ07</strain>
    </source>
</reference>
<dbReference type="PANTHER" id="PTHR46825">
    <property type="entry name" value="D-ALANYL-D-ALANINE-CARBOXYPEPTIDASE/ENDOPEPTIDASE AMPH"/>
    <property type="match status" value="1"/>
</dbReference>
<accession>A0A8H4LSK5</accession>
<dbReference type="Pfam" id="PF00144">
    <property type="entry name" value="Beta-lactamase"/>
    <property type="match status" value="1"/>
</dbReference>
<dbReference type="AlphaFoldDB" id="A0A8H4LSK5"/>
<feature type="domain" description="Beta-lactamase-related" evidence="3">
    <location>
        <begin position="43"/>
        <end position="371"/>
    </location>
</feature>
<organism evidence="4 5">
    <name type="scientific">Ophiocordyceps sinensis</name>
    <dbReference type="NCBI Taxonomy" id="72228"/>
    <lineage>
        <taxon>Eukaryota</taxon>
        <taxon>Fungi</taxon>
        <taxon>Dikarya</taxon>
        <taxon>Ascomycota</taxon>
        <taxon>Pezizomycotina</taxon>
        <taxon>Sordariomycetes</taxon>
        <taxon>Hypocreomycetidae</taxon>
        <taxon>Hypocreales</taxon>
        <taxon>Ophiocordycipitaceae</taxon>
        <taxon>Ophiocordyceps</taxon>
    </lineage>
</organism>
<evidence type="ECO:0000313" key="5">
    <source>
        <dbReference type="Proteomes" id="UP000557566"/>
    </source>
</evidence>
<dbReference type="OrthoDB" id="5946976at2759"/>
<dbReference type="Proteomes" id="UP000557566">
    <property type="component" value="Unassembled WGS sequence"/>
</dbReference>
<protein>
    <recommendedName>
        <fullName evidence="3">Beta-lactamase-related domain-containing protein</fullName>
    </recommendedName>
</protein>
<dbReference type="EMBL" id="JAAVMX010000009">
    <property type="protein sequence ID" value="KAF4504658.1"/>
    <property type="molecule type" value="Genomic_DNA"/>
</dbReference>
<name>A0A8H4LSK5_9HYPO</name>
<dbReference type="InterPro" id="IPR050491">
    <property type="entry name" value="AmpC-like"/>
</dbReference>
<gene>
    <name evidence="4" type="ORF">G6O67_008083</name>
</gene>
<comment type="caution">
    <text evidence="4">The sequence shown here is derived from an EMBL/GenBank/DDBJ whole genome shotgun (WGS) entry which is preliminary data.</text>
</comment>
<feature type="signal peptide" evidence="2">
    <location>
        <begin position="1"/>
        <end position="23"/>
    </location>
</feature>
<dbReference type="InterPro" id="IPR012338">
    <property type="entry name" value="Beta-lactam/transpept-like"/>
</dbReference>
<evidence type="ECO:0000259" key="3">
    <source>
        <dbReference type="Pfam" id="PF00144"/>
    </source>
</evidence>
<feature type="chain" id="PRO_5034801031" description="Beta-lactamase-related domain-containing protein" evidence="2">
    <location>
        <begin position="24"/>
        <end position="542"/>
    </location>
</feature>